<dbReference type="InterPro" id="IPR013525">
    <property type="entry name" value="ABC2_TM"/>
</dbReference>
<gene>
    <name evidence="9" type="ORF">MNBD_DELTA04-1379</name>
</gene>
<organism evidence="9">
    <name type="scientific">hydrothermal vent metagenome</name>
    <dbReference type="NCBI Taxonomy" id="652676"/>
    <lineage>
        <taxon>unclassified sequences</taxon>
        <taxon>metagenomes</taxon>
        <taxon>ecological metagenomes</taxon>
    </lineage>
</organism>
<feature type="transmembrane region" description="Helical" evidence="7">
    <location>
        <begin position="149"/>
        <end position="174"/>
    </location>
</feature>
<reference evidence="9" key="1">
    <citation type="submission" date="2018-06" db="EMBL/GenBank/DDBJ databases">
        <authorList>
            <person name="Zhirakovskaya E."/>
        </authorList>
    </citation>
    <scope>NUCLEOTIDE SEQUENCE</scope>
</reference>
<dbReference type="PANTHER" id="PTHR30413:SF10">
    <property type="entry name" value="CAPSULE POLYSACCHARIDE EXPORT INNER-MEMBRANE PROTEIN CTRC"/>
    <property type="match status" value="1"/>
</dbReference>
<dbReference type="Pfam" id="PF01061">
    <property type="entry name" value="ABC2_membrane"/>
    <property type="match status" value="1"/>
</dbReference>
<evidence type="ECO:0000256" key="7">
    <source>
        <dbReference type="SAM" id="Phobius"/>
    </source>
</evidence>
<evidence type="ECO:0000256" key="3">
    <source>
        <dbReference type="ARBA" id="ARBA00022475"/>
    </source>
</evidence>
<dbReference type="GO" id="GO:0015920">
    <property type="term" value="P:lipopolysaccharide transport"/>
    <property type="evidence" value="ECO:0007669"/>
    <property type="project" value="TreeGrafter"/>
</dbReference>
<accession>A0A3B0VLX0</accession>
<feature type="transmembrane region" description="Helical" evidence="7">
    <location>
        <begin position="117"/>
        <end position="137"/>
    </location>
</feature>
<sequence>MINNFIAFFQLIWHRRRLIFSMAAREVKSLYVGSSLGLLWTVINPVVMITVFWFVFSIGFKARPMNNVPFVVWLTAGLAPWYFFSEIVSGSTNIVVAHSHLVKKTIFYPHLLPLVKILSGMVTHLVFIMVLLCLIFFQHQPFYFTFFQSLYYAFGLIVLALGISWATAALNVFIRDVAQIVNVALQVGFWMTPIFWDIHMMSPRIQWYLKLNPVYYIVQGYRDSFITGTPFWHHPMYTLYFWGVAGLVLLGGAFIFKRLKPQFSDVL</sequence>
<evidence type="ECO:0000256" key="4">
    <source>
        <dbReference type="ARBA" id="ARBA00022692"/>
    </source>
</evidence>
<protein>
    <submittedName>
        <fullName evidence="9">Teichoic acid translocation permease protein TagG</fullName>
    </submittedName>
</protein>
<dbReference type="AlphaFoldDB" id="A0A3B0VLX0"/>
<comment type="subcellular location">
    <subcellularLocation>
        <location evidence="1">Cell membrane</location>
        <topology evidence="1">Multi-pass membrane protein</topology>
    </subcellularLocation>
</comment>
<feature type="transmembrane region" description="Helical" evidence="7">
    <location>
        <begin position="37"/>
        <end position="56"/>
    </location>
</feature>
<evidence type="ECO:0000256" key="1">
    <source>
        <dbReference type="ARBA" id="ARBA00004651"/>
    </source>
</evidence>
<keyword evidence="6 7" id="KW-0472">Membrane</keyword>
<evidence type="ECO:0000256" key="5">
    <source>
        <dbReference type="ARBA" id="ARBA00022989"/>
    </source>
</evidence>
<name>A0A3B0VLX0_9ZZZZ</name>
<evidence type="ECO:0000256" key="2">
    <source>
        <dbReference type="ARBA" id="ARBA00022448"/>
    </source>
</evidence>
<keyword evidence="4 7" id="KW-0812">Transmembrane</keyword>
<evidence type="ECO:0000256" key="6">
    <source>
        <dbReference type="ARBA" id="ARBA00023136"/>
    </source>
</evidence>
<dbReference type="GO" id="GO:0005886">
    <property type="term" value="C:plasma membrane"/>
    <property type="evidence" value="ECO:0007669"/>
    <property type="project" value="UniProtKB-SubCell"/>
</dbReference>
<feature type="domain" description="ABC transmembrane type-2" evidence="8">
    <location>
        <begin position="36"/>
        <end position="259"/>
    </location>
</feature>
<dbReference type="PROSITE" id="PS51012">
    <property type="entry name" value="ABC_TM2"/>
    <property type="match status" value="1"/>
</dbReference>
<feature type="transmembrane region" description="Helical" evidence="7">
    <location>
        <begin position="180"/>
        <end position="202"/>
    </location>
</feature>
<evidence type="ECO:0000259" key="8">
    <source>
        <dbReference type="PROSITE" id="PS51012"/>
    </source>
</evidence>
<feature type="transmembrane region" description="Helical" evidence="7">
    <location>
        <begin position="239"/>
        <end position="256"/>
    </location>
</feature>
<evidence type="ECO:0000313" key="9">
    <source>
        <dbReference type="EMBL" id="VAW39357.1"/>
    </source>
</evidence>
<dbReference type="EMBL" id="UOEY01000070">
    <property type="protein sequence ID" value="VAW39357.1"/>
    <property type="molecule type" value="Genomic_DNA"/>
</dbReference>
<dbReference type="PANTHER" id="PTHR30413">
    <property type="entry name" value="INNER MEMBRANE TRANSPORT PERMEASE"/>
    <property type="match status" value="1"/>
</dbReference>
<keyword evidence="5 7" id="KW-1133">Transmembrane helix</keyword>
<dbReference type="InterPro" id="IPR047817">
    <property type="entry name" value="ABC2_TM_bact-type"/>
</dbReference>
<dbReference type="GO" id="GO:0140359">
    <property type="term" value="F:ABC-type transporter activity"/>
    <property type="evidence" value="ECO:0007669"/>
    <property type="project" value="InterPro"/>
</dbReference>
<proteinExistence type="predicted"/>
<keyword evidence="2" id="KW-0813">Transport</keyword>
<keyword evidence="3" id="KW-1003">Cell membrane</keyword>